<protein>
    <submittedName>
        <fullName evidence="1">Uncharacterized protein</fullName>
    </submittedName>
</protein>
<gene>
    <name evidence="1" type="ORF">PDJAM_G00084070</name>
</gene>
<proteinExistence type="predicted"/>
<dbReference type="EMBL" id="CM040991">
    <property type="protein sequence ID" value="MCJ8742617.1"/>
    <property type="molecule type" value="Genomic_DNA"/>
</dbReference>
<sequence length="101" mass="11036">EAARPLLSPWLHQECARKTSTGSTDTRFPSSPAKLSISFYSLCFPVFISVSQGNSGENRSTNRHHDIVCTLDPLSLFSLEAVCCPCVVVILGHGVSLCHRF</sequence>
<accession>A0ACC5Z429</accession>
<name>A0ACC5Z429_9TELE</name>
<organism evidence="1 2">
    <name type="scientific">Pangasius djambal</name>
    <dbReference type="NCBI Taxonomy" id="1691987"/>
    <lineage>
        <taxon>Eukaryota</taxon>
        <taxon>Metazoa</taxon>
        <taxon>Chordata</taxon>
        <taxon>Craniata</taxon>
        <taxon>Vertebrata</taxon>
        <taxon>Euteleostomi</taxon>
        <taxon>Actinopterygii</taxon>
        <taxon>Neopterygii</taxon>
        <taxon>Teleostei</taxon>
        <taxon>Ostariophysi</taxon>
        <taxon>Siluriformes</taxon>
        <taxon>Pangasiidae</taxon>
        <taxon>Pangasius</taxon>
    </lineage>
</organism>
<dbReference type="Proteomes" id="UP000830395">
    <property type="component" value="Chromosome 17"/>
</dbReference>
<reference evidence="1" key="1">
    <citation type="submission" date="2020-02" db="EMBL/GenBank/DDBJ databases">
        <title>Genome sequencing of the panga catfish, Pangasius djambal.</title>
        <authorList>
            <person name="Wen M."/>
            <person name="Zahm M."/>
            <person name="Roques C."/>
            <person name="Cabau C."/>
            <person name="Klopp C."/>
            <person name="Donnadieu C."/>
            <person name="Jouanno E."/>
            <person name="Avarre J.-C."/>
            <person name="Campet M."/>
            <person name="Ha T."/>
            <person name="Dugue R."/>
            <person name="Lampietro C."/>
            <person name="Louis A."/>
            <person name="Herpin A."/>
            <person name="Echchiki A."/>
            <person name="Berthelot C."/>
            <person name="Parey E."/>
            <person name="Roest-Crollius H."/>
            <person name="Braasch I."/>
            <person name="Postlethwait J.H."/>
            <person name="Bobe J."/>
            <person name="Montfort J."/>
            <person name="Bouchez O."/>
            <person name="Begum T."/>
            <person name="Schartl M."/>
            <person name="Gustiano R."/>
            <person name="Guiguen Y."/>
        </authorList>
    </citation>
    <scope>NUCLEOTIDE SEQUENCE</scope>
    <source>
        <strain evidence="1">Pdj_M5554</strain>
    </source>
</reference>
<keyword evidence="2" id="KW-1185">Reference proteome</keyword>
<evidence type="ECO:0000313" key="1">
    <source>
        <dbReference type="EMBL" id="MCJ8742617.1"/>
    </source>
</evidence>
<evidence type="ECO:0000313" key="2">
    <source>
        <dbReference type="Proteomes" id="UP000830395"/>
    </source>
</evidence>
<feature type="non-terminal residue" evidence="1">
    <location>
        <position position="1"/>
    </location>
</feature>
<comment type="caution">
    <text evidence="1">The sequence shown here is derived from an EMBL/GenBank/DDBJ whole genome shotgun (WGS) entry which is preliminary data.</text>
</comment>